<evidence type="ECO:0000313" key="4">
    <source>
        <dbReference type="EMBL" id="MCM1984304.1"/>
    </source>
</evidence>
<protein>
    <submittedName>
        <fullName evidence="4">Response regulator</fullName>
    </submittedName>
</protein>
<dbReference type="InterPro" id="IPR011006">
    <property type="entry name" value="CheY-like_superfamily"/>
</dbReference>
<dbReference type="AlphaFoldDB" id="A0ABD4T774"/>
<keyword evidence="5" id="KW-1185">Reference proteome</keyword>
<proteinExistence type="predicted"/>
<dbReference type="Proteomes" id="UP000031561">
    <property type="component" value="Unassembled WGS sequence"/>
</dbReference>
<dbReference type="CDD" id="cd17552">
    <property type="entry name" value="REC_RR468-like"/>
    <property type="match status" value="1"/>
</dbReference>
<evidence type="ECO:0000259" key="3">
    <source>
        <dbReference type="PROSITE" id="PS50110"/>
    </source>
</evidence>
<accession>A0ABD4T774</accession>
<evidence type="ECO:0000256" key="2">
    <source>
        <dbReference type="PROSITE-ProRule" id="PRU00169"/>
    </source>
</evidence>
<dbReference type="PANTHER" id="PTHR44591">
    <property type="entry name" value="STRESS RESPONSE REGULATOR PROTEIN 1"/>
    <property type="match status" value="1"/>
</dbReference>
<evidence type="ECO:0000313" key="5">
    <source>
        <dbReference type="Proteomes" id="UP000031561"/>
    </source>
</evidence>
<reference evidence="4 5" key="1">
    <citation type="journal article" date="2015" name="Genome Announc.">
        <title>Draft Genome Sequence of Filamentous Marine Cyanobacterium Lyngbya confervoides Strain BDU141951.</title>
        <authorList>
            <person name="Chandrababunaidu M.M."/>
            <person name="Sen D."/>
            <person name="Tripathy S."/>
        </authorList>
    </citation>
    <scope>NUCLEOTIDE SEQUENCE [LARGE SCALE GENOMIC DNA]</scope>
    <source>
        <strain evidence="4 5">BDU141951</strain>
    </source>
</reference>
<comment type="caution">
    <text evidence="4">The sequence shown here is derived from an EMBL/GenBank/DDBJ whole genome shotgun (WGS) entry which is preliminary data.</text>
</comment>
<dbReference type="RefSeq" id="WP_236095918.1">
    <property type="nucleotide sequence ID" value="NZ_JTHE03000091.1"/>
</dbReference>
<name>A0ABD4T774_9CYAN</name>
<dbReference type="SMART" id="SM00448">
    <property type="entry name" value="REC"/>
    <property type="match status" value="1"/>
</dbReference>
<organism evidence="4 5">
    <name type="scientific">Lyngbya confervoides BDU141951</name>
    <dbReference type="NCBI Taxonomy" id="1574623"/>
    <lineage>
        <taxon>Bacteria</taxon>
        <taxon>Bacillati</taxon>
        <taxon>Cyanobacteriota</taxon>
        <taxon>Cyanophyceae</taxon>
        <taxon>Oscillatoriophycideae</taxon>
        <taxon>Oscillatoriales</taxon>
        <taxon>Microcoleaceae</taxon>
        <taxon>Lyngbya</taxon>
    </lineage>
</organism>
<dbReference type="PANTHER" id="PTHR44591:SF22">
    <property type="entry name" value="CHEY SUBFAMILY"/>
    <property type="match status" value="1"/>
</dbReference>
<keyword evidence="1 2" id="KW-0597">Phosphoprotein</keyword>
<dbReference type="PROSITE" id="PS50110">
    <property type="entry name" value="RESPONSE_REGULATORY"/>
    <property type="match status" value="1"/>
</dbReference>
<gene>
    <name evidence="4" type="ORF">QQ91_0015890</name>
</gene>
<feature type="domain" description="Response regulatory" evidence="3">
    <location>
        <begin position="9"/>
        <end position="126"/>
    </location>
</feature>
<dbReference type="InterPro" id="IPR050595">
    <property type="entry name" value="Bact_response_regulator"/>
</dbReference>
<sequence length="128" mass="14013">MMTDTASKTVLIIDDETTIQMVVQYGLQLAVDWTVWTASSGLEGVQVAQAQQPDVILLDVMMPEMDGIATFQALQANPRTCSIPVIFLTANAHTADHWRSQSVGVTGVITKPFNSLHLADRISSILKW</sequence>
<dbReference type="InterPro" id="IPR001789">
    <property type="entry name" value="Sig_transdc_resp-reg_receiver"/>
</dbReference>
<dbReference type="SUPFAM" id="SSF52172">
    <property type="entry name" value="CheY-like"/>
    <property type="match status" value="1"/>
</dbReference>
<dbReference type="EMBL" id="JTHE03000091">
    <property type="protein sequence ID" value="MCM1984304.1"/>
    <property type="molecule type" value="Genomic_DNA"/>
</dbReference>
<dbReference type="Gene3D" id="3.40.50.2300">
    <property type="match status" value="1"/>
</dbReference>
<dbReference type="Pfam" id="PF00072">
    <property type="entry name" value="Response_reg"/>
    <property type="match status" value="1"/>
</dbReference>
<feature type="modified residue" description="4-aspartylphosphate" evidence="2">
    <location>
        <position position="59"/>
    </location>
</feature>
<evidence type="ECO:0000256" key="1">
    <source>
        <dbReference type="ARBA" id="ARBA00022553"/>
    </source>
</evidence>